<dbReference type="Proteomes" id="UP000562929">
    <property type="component" value="Unassembled WGS sequence"/>
</dbReference>
<feature type="region of interest" description="Disordered" evidence="2">
    <location>
        <begin position="1"/>
        <end position="472"/>
    </location>
</feature>
<feature type="compositionally biased region" description="Low complexity" evidence="2">
    <location>
        <begin position="588"/>
        <end position="605"/>
    </location>
</feature>
<accession>A0A8H4QE49</accession>
<sequence>MAPSGDSSRLRHGLTPLSTSQAAVDQPASAPMTVSHSHSQQGIGGLIQPYNPQEWASPPASSPTPPPDRSRHADADSQASASAPPPPPYSPPRTRRPRPVSTAFEYAVPLATSPPARSTPIQLRPGFLPPPEAPRRGGSRERRFGLPSLGRRPDNDRPLGFLDQQLPTRLGPSVPSPEPSRMASAHFVTEPAVPPAARRAASTGAIGTPQSSRSRPPSRSGWEPGMPLPPPPPGPPPPGCKSQIVQVVDRTATPIISPPTRRPPPSGITSLGPVPPTPADWVPDDPDPCRPDRGRPSGLTIDTRVATSSKDVPDPQLSSPGSGGLLNRAGAVRLDKTIIQRRAESRVRNSSSPRASVDAIIGSRTSDMSVVTGTDGSGPLTTRSNPRSGGGRPQAVMIRAGELSASSSRQLDSRNSTPRALKSAELPILGASTPPFSPMPASAAPKALPTPPPQLRCGSGSRPNDGSTRDKAPATQHVLLAQSPEQFAAAAVSRFRVFAAKEADAISDAERVRMFADFIVNESRIRRERYSSAIGAMGSEILDLTRDLFRPMVMTSSTTRRRGSWGNWTPDSSADLITSPYGVASALSGDGLSSSAPASAKLPTTPKDDQPPNSSNNANRAMNYMPCLSPILSMSVSDNHENGSSRGRPSSRWWESDLQGDQRCVFERSRRESKYMGVPKDQWAKEEHDATTLRVPAGLQDDAGPAPDYPMEKTGWDDDEYHQSELAAEAPKGASLTAPLGKAKSLDVSRLVTLPPPYPRHYPAVNNNHPDLAAIRSSVRLLSDLTAVNETRERFVMANSKRRDEFEAAVRERQKSLRANLQEEILAGNLGYSDAAVIESDSKEQEKEKEKELGKTEYEKFQNEVVLPLNELLTSRIARATDMFEHLSQHLFEMDADMPQEEGDDRPELLEKLTLLKWIFEMRETLHRAIYDVLSDRNRRYCEVVETPYRLAGNAEKLQSASTFFAQDAASRAHKYADEMLARTRQLQTVVEEAVERGVALQLSAFWDIAPPLRQLLDSIPDDLEGFGVQVPASELEENPSYYEHPLQYLYSLLQHAEKSTHQFIESHTNLLCLLHEVKGAVVKAQARTWATKTTTTMTTPKKSDDDDDDDDDVEDEEREQRAETMRRREDRRLTEDLKDKVREVQDQWSSALGEGIESVKERIGAWLLQRGGWDEALEDSAGFGGV</sequence>
<feature type="compositionally biased region" description="Low complexity" evidence="2">
    <location>
        <begin position="431"/>
        <end position="447"/>
    </location>
</feature>
<feature type="compositionally biased region" description="Pro residues" evidence="2">
    <location>
        <begin position="256"/>
        <end position="266"/>
    </location>
</feature>
<feature type="compositionally biased region" description="Basic and acidic residues" evidence="2">
    <location>
        <begin position="333"/>
        <end position="347"/>
    </location>
</feature>
<name>A0A8H4QE49_9HYPO</name>
<feature type="compositionally biased region" description="Basic and acidic residues" evidence="2">
    <location>
        <begin position="1119"/>
        <end position="1140"/>
    </location>
</feature>
<dbReference type="PROSITE" id="PS01258">
    <property type="entry name" value="BH2"/>
    <property type="match status" value="1"/>
</dbReference>
<feature type="compositionally biased region" description="Polar residues" evidence="2">
    <location>
        <begin position="611"/>
        <end position="620"/>
    </location>
</feature>
<evidence type="ECO:0000313" key="3">
    <source>
        <dbReference type="EMBL" id="KAF4595869.1"/>
    </source>
</evidence>
<feature type="region of interest" description="Disordered" evidence="2">
    <location>
        <begin position="694"/>
        <end position="717"/>
    </location>
</feature>
<dbReference type="GO" id="GO:0042981">
    <property type="term" value="P:regulation of apoptotic process"/>
    <property type="evidence" value="ECO:0007669"/>
    <property type="project" value="InterPro"/>
</dbReference>
<proteinExistence type="inferred from homology"/>
<feature type="region of interest" description="Disordered" evidence="2">
    <location>
        <begin position="588"/>
        <end position="622"/>
    </location>
</feature>
<feature type="compositionally biased region" description="Polar residues" evidence="2">
    <location>
        <begin position="305"/>
        <end position="320"/>
    </location>
</feature>
<feature type="compositionally biased region" description="Polar residues" evidence="2">
    <location>
        <begin position="32"/>
        <end position="41"/>
    </location>
</feature>
<dbReference type="AlphaFoldDB" id="A0A8H4QE49"/>
<comment type="similarity">
    <text evidence="1">Belongs to the Bcl-2 family.</text>
</comment>
<dbReference type="EMBL" id="JAACLJ010000001">
    <property type="protein sequence ID" value="KAF4595869.1"/>
    <property type="molecule type" value="Genomic_DNA"/>
</dbReference>
<gene>
    <name evidence="3" type="ORF">GQ602_001482</name>
</gene>
<feature type="region of interest" description="Disordered" evidence="2">
    <location>
        <begin position="1094"/>
        <end position="1140"/>
    </location>
</feature>
<dbReference type="InterPro" id="IPR020726">
    <property type="entry name" value="Bcl2_BH2_motif_CS"/>
</dbReference>
<feature type="compositionally biased region" description="Low complexity" evidence="2">
    <location>
        <begin position="209"/>
        <end position="220"/>
    </location>
</feature>
<feature type="compositionally biased region" description="Pro residues" evidence="2">
    <location>
        <begin position="226"/>
        <end position="239"/>
    </location>
</feature>
<comment type="caution">
    <text evidence="3">The sequence shown here is derived from an EMBL/GenBank/DDBJ whole genome shotgun (WGS) entry which is preliminary data.</text>
</comment>
<feature type="compositionally biased region" description="Polar residues" evidence="2">
    <location>
        <begin position="404"/>
        <end position="418"/>
    </location>
</feature>
<feature type="compositionally biased region" description="Basic and acidic residues" evidence="2">
    <location>
        <begin position="133"/>
        <end position="144"/>
    </location>
</feature>
<keyword evidence="4" id="KW-1185">Reference proteome</keyword>
<feature type="region of interest" description="Disordered" evidence="2">
    <location>
        <begin position="635"/>
        <end position="661"/>
    </location>
</feature>
<feature type="compositionally biased region" description="Polar residues" evidence="2">
    <location>
        <begin position="363"/>
        <end position="387"/>
    </location>
</feature>
<reference evidence="3 4" key="1">
    <citation type="journal article" date="2020" name="G3 (Bethesda)">
        <title>Genetic Underpinnings of Host Manipulation by Ophiocordyceps as Revealed by Comparative Transcriptomics.</title>
        <authorList>
            <person name="Will I."/>
            <person name="Das B."/>
            <person name="Trinh T."/>
            <person name="Brachmann A."/>
            <person name="Ohm R.A."/>
            <person name="de Bekker C."/>
        </authorList>
    </citation>
    <scope>NUCLEOTIDE SEQUENCE [LARGE SCALE GENOMIC DNA]</scope>
    <source>
        <strain evidence="3 4">EC05</strain>
    </source>
</reference>
<feature type="compositionally biased region" description="Low complexity" evidence="2">
    <location>
        <begin position="644"/>
        <end position="653"/>
    </location>
</feature>
<organism evidence="3 4">
    <name type="scientific">Ophiocordyceps camponoti-floridani</name>
    <dbReference type="NCBI Taxonomy" id="2030778"/>
    <lineage>
        <taxon>Eukaryota</taxon>
        <taxon>Fungi</taxon>
        <taxon>Dikarya</taxon>
        <taxon>Ascomycota</taxon>
        <taxon>Pezizomycotina</taxon>
        <taxon>Sordariomycetes</taxon>
        <taxon>Hypocreomycetidae</taxon>
        <taxon>Hypocreales</taxon>
        <taxon>Ophiocordycipitaceae</taxon>
        <taxon>Ophiocordyceps</taxon>
    </lineage>
</organism>
<protein>
    <submittedName>
        <fullName evidence="3">Uncharacterized protein</fullName>
    </submittedName>
</protein>
<evidence type="ECO:0000256" key="2">
    <source>
        <dbReference type="SAM" id="MobiDB-lite"/>
    </source>
</evidence>
<evidence type="ECO:0000313" key="4">
    <source>
        <dbReference type="Proteomes" id="UP000562929"/>
    </source>
</evidence>
<evidence type="ECO:0000256" key="1">
    <source>
        <dbReference type="ARBA" id="ARBA00009458"/>
    </source>
</evidence>
<feature type="compositionally biased region" description="Acidic residues" evidence="2">
    <location>
        <begin position="1106"/>
        <end position="1118"/>
    </location>
</feature>
<dbReference type="OrthoDB" id="5367052at2759"/>